<accession>A0A418SNE9</accession>
<evidence type="ECO:0008006" key="3">
    <source>
        <dbReference type="Google" id="ProtNLM"/>
    </source>
</evidence>
<reference evidence="2" key="1">
    <citation type="submission" date="2018-09" db="EMBL/GenBank/DDBJ databases">
        <title>Acidovorax cavernicola nov. sp. isolated from Gruta de las Maravillas (Aracena, Spain).</title>
        <authorList>
            <person name="Jurado V."/>
            <person name="Gutierrez-Patricio S."/>
            <person name="Gonzalez-Pimentel J.L."/>
            <person name="Miller A.Z."/>
            <person name="Laiz L."/>
            <person name="Saiz-Jimenez C."/>
        </authorList>
    </citation>
    <scope>NUCLEOTIDE SEQUENCE [LARGE SCALE GENOMIC DNA]</scope>
    <source>
        <strain evidence="2">1011MAR3C25</strain>
    </source>
</reference>
<comment type="caution">
    <text evidence="1">The sequence shown here is derived from an EMBL/GenBank/DDBJ whole genome shotgun (WGS) entry which is preliminary data.</text>
</comment>
<dbReference type="EMBL" id="QZCG01000015">
    <property type="protein sequence ID" value="RJE82491.1"/>
    <property type="molecule type" value="Genomic_DNA"/>
</dbReference>
<dbReference type="RefSeq" id="WP_119751483.1">
    <property type="nucleotide sequence ID" value="NZ_QZCG01000015.1"/>
</dbReference>
<evidence type="ECO:0000313" key="2">
    <source>
        <dbReference type="Proteomes" id="UP000284202"/>
    </source>
</evidence>
<dbReference type="Proteomes" id="UP000284202">
    <property type="component" value="Unassembled WGS sequence"/>
</dbReference>
<evidence type="ECO:0000313" key="1">
    <source>
        <dbReference type="EMBL" id="RJE82491.1"/>
    </source>
</evidence>
<dbReference type="OrthoDB" id="7375531at2"/>
<keyword evidence="2" id="KW-1185">Reference proteome</keyword>
<name>A0A418SNE9_9RHOB</name>
<proteinExistence type="predicted"/>
<organism evidence="1 2">
    <name type="scientific">Paracoccus onubensis</name>
    <dbReference type="NCBI Taxonomy" id="1675788"/>
    <lineage>
        <taxon>Bacteria</taxon>
        <taxon>Pseudomonadati</taxon>
        <taxon>Pseudomonadota</taxon>
        <taxon>Alphaproteobacteria</taxon>
        <taxon>Rhodobacterales</taxon>
        <taxon>Paracoccaceae</taxon>
        <taxon>Paracoccus</taxon>
    </lineage>
</organism>
<gene>
    <name evidence="1" type="ORF">D3P04_19135</name>
</gene>
<protein>
    <recommendedName>
        <fullName evidence="3">DUF4352 domain-containing protein</fullName>
    </recommendedName>
</protein>
<dbReference type="AlphaFoldDB" id="A0A418SNE9"/>
<sequence>MKPIVNILIGLVAIVLLGAMMLTNPDYNSAVRPFVTSVKPGESGETRLISGRFENWRSADRIQFSRYGTEITRDTDGIFLVADFVLSGTRESTMLSATWVGASKRRYRATSRIADVPGQIDQLWLQPGMNSKTFAIFELPPDEIEGGSALLSLRLDPPLDGTLLLAPPDSPPAHEAILRLGP</sequence>